<keyword evidence="3" id="KW-0378">Hydrolase</keyword>
<reference evidence="6 7" key="1">
    <citation type="journal article" date="2012" name="Eukaryot. Cell">
        <title>Genome sequence of the fungus Glarea lozoyensis: the first genome sequence of a species from the Helotiaceae family.</title>
        <authorList>
            <person name="Youssar L."/>
            <person name="Gruening B.A."/>
            <person name="Erxleben A."/>
            <person name="Guenther S."/>
            <person name="Huettel W."/>
        </authorList>
    </citation>
    <scope>NUCLEOTIDE SEQUENCE [LARGE SCALE GENOMIC DNA]</scope>
    <source>
        <strain evidence="7">ATCC 74030 / MF5533</strain>
    </source>
</reference>
<dbReference type="GO" id="GO:0006508">
    <property type="term" value="P:proteolysis"/>
    <property type="evidence" value="ECO:0007669"/>
    <property type="project" value="TreeGrafter"/>
</dbReference>
<dbReference type="PANTHER" id="PTHR43226">
    <property type="entry name" value="XAA-PRO AMINOPEPTIDASE 3"/>
    <property type="match status" value="1"/>
</dbReference>
<dbReference type="InterPro" id="IPR052433">
    <property type="entry name" value="X-Pro_dipept-like"/>
</dbReference>
<dbReference type="PANTHER" id="PTHR43226:SF1">
    <property type="entry name" value="XAA-PRO DIPEPTIDASE"/>
    <property type="match status" value="1"/>
</dbReference>
<dbReference type="InterPro" id="IPR029149">
    <property type="entry name" value="Creatin/AminoP/Spt16_N"/>
</dbReference>
<keyword evidence="2" id="KW-0479">Metal-binding</keyword>
<evidence type="ECO:0000259" key="5">
    <source>
        <dbReference type="SMART" id="SM01011"/>
    </source>
</evidence>
<dbReference type="GO" id="GO:0070006">
    <property type="term" value="F:metalloaminopeptidase activity"/>
    <property type="evidence" value="ECO:0007669"/>
    <property type="project" value="InterPro"/>
</dbReference>
<dbReference type="Pfam" id="PF05195">
    <property type="entry name" value="AMP_N"/>
    <property type="match status" value="1"/>
</dbReference>
<gene>
    <name evidence="6" type="ORF">M7I_3528</name>
</gene>
<dbReference type="EMBL" id="AGUE01000080">
    <property type="protein sequence ID" value="EHL00446.1"/>
    <property type="molecule type" value="Genomic_DNA"/>
</dbReference>
<organism evidence="6 7">
    <name type="scientific">Glarea lozoyensis (strain ATCC 74030 / MF5533)</name>
    <dbReference type="NCBI Taxonomy" id="1104152"/>
    <lineage>
        <taxon>Eukaryota</taxon>
        <taxon>Fungi</taxon>
        <taxon>Dikarya</taxon>
        <taxon>Ascomycota</taxon>
        <taxon>Pezizomycotina</taxon>
        <taxon>Leotiomycetes</taxon>
        <taxon>Helotiales</taxon>
        <taxon>Helotiaceae</taxon>
        <taxon>Glarea</taxon>
    </lineage>
</organism>
<dbReference type="InParanoid" id="H0ELQ9"/>
<dbReference type="HOGENOM" id="CLU_1503589_0_0_1"/>
<dbReference type="OrthoDB" id="10261878at2759"/>
<accession>H0ELQ9</accession>
<dbReference type="Proteomes" id="UP000005446">
    <property type="component" value="Unassembled WGS sequence"/>
</dbReference>
<proteinExistence type="predicted"/>
<dbReference type="AlphaFoldDB" id="H0ELQ9"/>
<evidence type="ECO:0000256" key="4">
    <source>
        <dbReference type="ARBA" id="ARBA00023049"/>
    </source>
</evidence>
<name>H0ELQ9_GLAL7</name>
<keyword evidence="4" id="KW-0482">Metalloprotease</keyword>
<evidence type="ECO:0000256" key="1">
    <source>
        <dbReference type="ARBA" id="ARBA00022438"/>
    </source>
</evidence>
<protein>
    <submittedName>
        <fullName evidence="6">Putative Xaa-pro aminopeptidase pepP</fullName>
    </submittedName>
</protein>
<dbReference type="SMART" id="SM01011">
    <property type="entry name" value="AMP_N"/>
    <property type="match status" value="1"/>
</dbReference>
<evidence type="ECO:0000256" key="2">
    <source>
        <dbReference type="ARBA" id="ARBA00022723"/>
    </source>
</evidence>
<evidence type="ECO:0000313" key="6">
    <source>
        <dbReference type="EMBL" id="EHL00446.1"/>
    </source>
</evidence>
<evidence type="ECO:0000256" key="3">
    <source>
        <dbReference type="ARBA" id="ARBA00022801"/>
    </source>
</evidence>
<keyword evidence="7" id="KW-1185">Reference proteome</keyword>
<dbReference type="SUPFAM" id="SSF53092">
    <property type="entry name" value="Creatinase/prolidase N-terminal domain"/>
    <property type="match status" value="1"/>
</dbReference>
<keyword evidence="1 6" id="KW-0645">Protease</keyword>
<sequence length="179" mass="20349">MADYEAILKGKYPAKAHARKVVEYMRSKNKDVSGVLYLEGQKTKMIEDNDGEAPFRQRRFFYYLTGCSLPDSYLTYDIQSDKSTLYIPPIDADSVIWSGLPMSAEEALSLYDIDSVLTTPEITSLSSSSIYAIADQVSTSVSPVDTKLLKEAIEECRVFKDEYEVPRRQPYITWITQNL</sequence>
<keyword evidence="1 6" id="KW-0031">Aminopeptidase</keyword>
<feature type="domain" description="Aminopeptidase P N-terminal" evidence="5">
    <location>
        <begin position="12"/>
        <end position="142"/>
    </location>
</feature>
<evidence type="ECO:0000313" key="7">
    <source>
        <dbReference type="Proteomes" id="UP000005446"/>
    </source>
</evidence>
<comment type="caution">
    <text evidence="6">The sequence shown here is derived from an EMBL/GenBank/DDBJ whole genome shotgun (WGS) entry which is preliminary data.</text>
</comment>
<dbReference type="GO" id="GO:0030145">
    <property type="term" value="F:manganese ion binding"/>
    <property type="evidence" value="ECO:0007669"/>
    <property type="project" value="InterPro"/>
</dbReference>
<dbReference type="InterPro" id="IPR007865">
    <property type="entry name" value="Aminopep_P_N"/>
</dbReference>
<dbReference type="Gene3D" id="3.40.350.10">
    <property type="entry name" value="Creatinase/prolidase N-terminal domain"/>
    <property type="match status" value="1"/>
</dbReference>